<dbReference type="InterPro" id="IPR053793">
    <property type="entry name" value="PB1-like"/>
</dbReference>
<feature type="compositionally biased region" description="Low complexity" evidence="1">
    <location>
        <begin position="405"/>
        <end position="432"/>
    </location>
</feature>
<dbReference type="PANTHER" id="PTHR15335:SF7">
    <property type="entry name" value="PROTEIN TFG"/>
    <property type="match status" value="1"/>
</dbReference>
<dbReference type="SUPFAM" id="SSF54277">
    <property type="entry name" value="CAD &amp; PB1 domains"/>
    <property type="match status" value="1"/>
</dbReference>
<feature type="compositionally biased region" description="Low complexity" evidence="1">
    <location>
        <begin position="503"/>
        <end position="554"/>
    </location>
</feature>
<dbReference type="OrthoDB" id="1594986at2759"/>
<dbReference type="Gene3D" id="3.10.20.90">
    <property type="entry name" value="Phosphatidylinositol 3-kinase Catalytic Subunit, Chain A, domain 1"/>
    <property type="match status" value="1"/>
</dbReference>
<dbReference type="PROSITE" id="PS51745">
    <property type="entry name" value="PB1"/>
    <property type="match status" value="1"/>
</dbReference>
<dbReference type="STRING" id="947166.A0A1D1W1K3"/>
<feature type="region of interest" description="Disordered" evidence="1">
    <location>
        <begin position="206"/>
        <end position="264"/>
    </location>
</feature>
<feature type="domain" description="PB1" evidence="2">
    <location>
        <begin position="54"/>
        <end position="136"/>
    </location>
</feature>
<feature type="compositionally biased region" description="Polar residues" evidence="1">
    <location>
        <begin position="290"/>
        <end position="307"/>
    </location>
</feature>
<evidence type="ECO:0000313" key="3">
    <source>
        <dbReference type="EMBL" id="GAV05224.1"/>
    </source>
</evidence>
<feature type="compositionally biased region" description="Low complexity" evidence="1">
    <location>
        <begin position="313"/>
        <end position="397"/>
    </location>
</feature>
<evidence type="ECO:0000313" key="4">
    <source>
        <dbReference type="Proteomes" id="UP000186922"/>
    </source>
</evidence>
<dbReference type="Pfam" id="PF00564">
    <property type="entry name" value="PB1"/>
    <property type="match status" value="1"/>
</dbReference>
<evidence type="ECO:0000256" key="1">
    <source>
        <dbReference type="SAM" id="MobiDB-lite"/>
    </source>
</evidence>
<accession>A0A1D1W1K3</accession>
<sequence length="554" mass="58461">MFAGQGTQGFSATGSSSWDQESQDRQHSTSQQAMNTSGQQSSSAGSHKYAKDERIIIKVRLGNDVRRLPLLNEDLNYDELLIMMQRVFKGKINSSDQVIVKYKDEDGDMITIADDADLTFALLQTDKVLKTQLFLNGAGDTDGVHHTGDASSHGWQDAFHQLQEKLTALPSTINDGIHSVVEKVMRETQSASGGTDSLALTQGTDNKQKATTHAKDHSSAKAPGSALLENGGFEELSLKGSSDGRRDSEMSGSTASQHGHAGSQAHTPFVQNQHLQQNGLAGQDLHGLTKPTSQQSQHAYQLPSAQMASHFGQQGTPQQHQQQTQPSHLHQQQQQQTQANLGLHAPQQPLQHQQAPQPGQYGQAGQHPVQQGAFPGHPGQAAQQQQPGLGAAGLKAQYSFPPTPAGSSLPGSTSSTGLQQQFMVQQQQQYPGGAPPPRTATPGQQQPGSTQMGAASTPSVGPPPPSAMGSQFAAPGANPYARLPGAAGAPGGHMMGQSAFGLQSPGSVVGQPPQQQPQQQQAGASQVYPGIYQQPGQAQMGQQAQGYAYGGPPR</sequence>
<dbReference type="GO" id="GO:0048208">
    <property type="term" value="P:COPII vesicle coating"/>
    <property type="evidence" value="ECO:0007669"/>
    <property type="project" value="InterPro"/>
</dbReference>
<dbReference type="AlphaFoldDB" id="A0A1D1W1K3"/>
<organism evidence="3 4">
    <name type="scientific">Ramazzottius varieornatus</name>
    <name type="common">Water bear</name>
    <name type="synonym">Tardigrade</name>
    <dbReference type="NCBI Taxonomy" id="947166"/>
    <lineage>
        <taxon>Eukaryota</taxon>
        <taxon>Metazoa</taxon>
        <taxon>Ecdysozoa</taxon>
        <taxon>Tardigrada</taxon>
        <taxon>Eutardigrada</taxon>
        <taxon>Parachela</taxon>
        <taxon>Hypsibioidea</taxon>
        <taxon>Ramazzottiidae</taxon>
        <taxon>Ramazzottius</taxon>
    </lineage>
</organism>
<feature type="region of interest" description="Disordered" evidence="1">
    <location>
        <begin position="283"/>
        <end position="554"/>
    </location>
</feature>
<keyword evidence="4" id="KW-1185">Reference proteome</keyword>
<name>A0A1D1W1K3_RAMVA</name>
<dbReference type="InterPro" id="IPR033512">
    <property type="entry name" value="TFG"/>
</dbReference>
<proteinExistence type="predicted"/>
<dbReference type="Proteomes" id="UP000186922">
    <property type="component" value="Unassembled WGS sequence"/>
</dbReference>
<evidence type="ECO:0000259" key="2">
    <source>
        <dbReference type="PROSITE" id="PS51745"/>
    </source>
</evidence>
<feature type="compositionally biased region" description="Polar residues" evidence="1">
    <location>
        <begin position="449"/>
        <end position="459"/>
    </location>
</feature>
<dbReference type="SMART" id="SM00666">
    <property type="entry name" value="PB1"/>
    <property type="match status" value="1"/>
</dbReference>
<dbReference type="EMBL" id="BDGG01000012">
    <property type="protein sequence ID" value="GAV05224.1"/>
    <property type="molecule type" value="Genomic_DNA"/>
</dbReference>
<dbReference type="InterPro" id="IPR034857">
    <property type="entry name" value="PB1_TFG"/>
</dbReference>
<comment type="caution">
    <text evidence="3">The sequence shown here is derived from an EMBL/GenBank/DDBJ whole genome shotgun (WGS) entry which is preliminary data.</text>
</comment>
<dbReference type="GO" id="GO:0042802">
    <property type="term" value="F:identical protein binding"/>
    <property type="evidence" value="ECO:0007669"/>
    <property type="project" value="InterPro"/>
</dbReference>
<gene>
    <name evidence="3" type="primary">RvY_15390-1</name>
    <name evidence="3" type="synonym">RvY_15390.1</name>
    <name evidence="3" type="ORF">RvY_15390</name>
</gene>
<dbReference type="PANTHER" id="PTHR15335">
    <property type="entry name" value="PROTEIN TFG"/>
    <property type="match status" value="1"/>
</dbReference>
<reference evidence="3 4" key="1">
    <citation type="journal article" date="2016" name="Nat. Commun.">
        <title>Extremotolerant tardigrade genome and improved radiotolerance of human cultured cells by tardigrade-unique protein.</title>
        <authorList>
            <person name="Hashimoto T."/>
            <person name="Horikawa D.D."/>
            <person name="Saito Y."/>
            <person name="Kuwahara H."/>
            <person name="Kozuka-Hata H."/>
            <person name="Shin-I T."/>
            <person name="Minakuchi Y."/>
            <person name="Ohishi K."/>
            <person name="Motoyama A."/>
            <person name="Aizu T."/>
            <person name="Enomoto A."/>
            <person name="Kondo K."/>
            <person name="Tanaka S."/>
            <person name="Hara Y."/>
            <person name="Koshikawa S."/>
            <person name="Sagara H."/>
            <person name="Miura T."/>
            <person name="Yokobori S."/>
            <person name="Miyagawa K."/>
            <person name="Suzuki Y."/>
            <person name="Kubo T."/>
            <person name="Oyama M."/>
            <person name="Kohara Y."/>
            <person name="Fujiyama A."/>
            <person name="Arakawa K."/>
            <person name="Katayama T."/>
            <person name="Toyoda A."/>
            <person name="Kunieda T."/>
        </authorList>
    </citation>
    <scope>NUCLEOTIDE SEQUENCE [LARGE SCALE GENOMIC DNA]</scope>
    <source>
        <strain evidence="3 4">YOKOZUNA-1</strain>
    </source>
</reference>
<feature type="compositionally biased region" description="Polar residues" evidence="1">
    <location>
        <begin position="8"/>
        <end position="20"/>
    </location>
</feature>
<protein>
    <recommendedName>
        <fullName evidence="2">PB1 domain-containing protein</fullName>
    </recommendedName>
</protein>
<dbReference type="InterPro" id="IPR000270">
    <property type="entry name" value="PB1_dom"/>
</dbReference>
<dbReference type="CDD" id="cd06401">
    <property type="entry name" value="PB1_TFG"/>
    <property type="match status" value="1"/>
</dbReference>
<feature type="region of interest" description="Disordered" evidence="1">
    <location>
        <begin position="1"/>
        <end position="47"/>
    </location>
</feature>
<feature type="compositionally biased region" description="Polar residues" evidence="1">
    <location>
        <begin position="28"/>
        <end position="45"/>
    </location>
</feature>
<dbReference type="GO" id="GO:0070971">
    <property type="term" value="C:endoplasmic reticulum exit site"/>
    <property type="evidence" value="ECO:0007669"/>
    <property type="project" value="TreeGrafter"/>
</dbReference>